<dbReference type="Proteomes" id="UP001209570">
    <property type="component" value="Unassembled WGS sequence"/>
</dbReference>
<sequence>MNVCNTTPSTDALRSSDHSSIPCEWDLESLLGDDLLVIPDISDTLIEKTTLQLEDSPSVLESLLRDPNDPELVTFFGSQRQGQALGPPSGYSVRSRRDTNADVAPRKTRISPDEKKRRNRECMRRLRHRRVAMIAEMREQVAALNQELRHRLSQRGMAMAPRRTAPSSSPYRNDMGLKITLQQLREENYWLQQQVHHQETTMKGFRDVVRDNEELFTRSQSMEDMVGLDDPTTWMHATSCFISVLPTSKALQVVIESFMEINEHLAIARSSHRG</sequence>
<name>A0AAD5LZD0_PYTIN</name>
<feature type="region of interest" description="Disordered" evidence="1">
    <location>
        <begin position="76"/>
        <end position="122"/>
    </location>
</feature>
<accession>A0AAD5LZD0</accession>
<evidence type="ECO:0000256" key="1">
    <source>
        <dbReference type="SAM" id="MobiDB-lite"/>
    </source>
</evidence>
<protein>
    <recommendedName>
        <fullName evidence="4">BZIP domain-containing protein</fullName>
    </recommendedName>
</protein>
<feature type="compositionally biased region" description="Basic and acidic residues" evidence="1">
    <location>
        <begin position="110"/>
        <end position="122"/>
    </location>
</feature>
<evidence type="ECO:0000313" key="3">
    <source>
        <dbReference type="Proteomes" id="UP001209570"/>
    </source>
</evidence>
<keyword evidence="3" id="KW-1185">Reference proteome</keyword>
<dbReference type="CDD" id="cd14686">
    <property type="entry name" value="bZIP"/>
    <property type="match status" value="1"/>
</dbReference>
<evidence type="ECO:0000313" key="2">
    <source>
        <dbReference type="EMBL" id="KAJ0396890.1"/>
    </source>
</evidence>
<dbReference type="EMBL" id="JAKCXM010000275">
    <property type="protein sequence ID" value="KAJ0396890.1"/>
    <property type="molecule type" value="Genomic_DNA"/>
</dbReference>
<dbReference type="AlphaFoldDB" id="A0AAD5LZD0"/>
<comment type="caution">
    <text evidence="2">The sequence shown here is derived from an EMBL/GenBank/DDBJ whole genome shotgun (WGS) entry which is preliminary data.</text>
</comment>
<proteinExistence type="predicted"/>
<organism evidence="2 3">
    <name type="scientific">Pythium insidiosum</name>
    <name type="common">Pythiosis disease agent</name>
    <dbReference type="NCBI Taxonomy" id="114742"/>
    <lineage>
        <taxon>Eukaryota</taxon>
        <taxon>Sar</taxon>
        <taxon>Stramenopiles</taxon>
        <taxon>Oomycota</taxon>
        <taxon>Peronosporomycetes</taxon>
        <taxon>Pythiales</taxon>
        <taxon>Pythiaceae</taxon>
        <taxon>Pythium</taxon>
    </lineage>
</organism>
<gene>
    <name evidence="2" type="ORF">P43SY_000156</name>
</gene>
<reference evidence="2" key="1">
    <citation type="submission" date="2021-12" db="EMBL/GenBank/DDBJ databases">
        <title>Prjna785345.</title>
        <authorList>
            <person name="Rujirawat T."/>
            <person name="Krajaejun T."/>
        </authorList>
    </citation>
    <scope>NUCLEOTIDE SEQUENCE</scope>
    <source>
        <strain evidence="2">Pi057C3</strain>
    </source>
</reference>
<evidence type="ECO:0008006" key="4">
    <source>
        <dbReference type="Google" id="ProtNLM"/>
    </source>
</evidence>